<keyword evidence="10" id="KW-0998">Cell outer membrane</keyword>
<evidence type="ECO:0000256" key="6">
    <source>
        <dbReference type="ARBA" id="ARBA00022729"/>
    </source>
</evidence>
<proteinExistence type="predicted"/>
<evidence type="ECO:0000256" key="11">
    <source>
        <dbReference type="SAM" id="SignalP"/>
    </source>
</evidence>
<reference evidence="13 14" key="1">
    <citation type="submission" date="2019-03" db="EMBL/GenBank/DDBJ databases">
        <title>Genomic Encyclopedia of Type Strains, Phase IV (KMG-IV): sequencing the most valuable type-strain genomes for metagenomic binning, comparative biology and taxonomic classification.</title>
        <authorList>
            <person name="Goeker M."/>
        </authorList>
    </citation>
    <scope>NUCLEOTIDE SEQUENCE [LARGE SCALE GENOMIC DNA]</scope>
    <source>
        <strain evidence="13 14">DSM 25082</strain>
    </source>
</reference>
<dbReference type="GO" id="GO:0015288">
    <property type="term" value="F:porin activity"/>
    <property type="evidence" value="ECO:0007669"/>
    <property type="project" value="UniProtKB-KW"/>
</dbReference>
<dbReference type="InterPro" id="IPR023614">
    <property type="entry name" value="Porin_dom_sf"/>
</dbReference>
<gene>
    <name evidence="13" type="ORF">DFR39_103331</name>
</gene>
<feature type="chain" id="PRO_5020439248" evidence="11">
    <location>
        <begin position="23"/>
        <end position="365"/>
    </location>
</feature>
<dbReference type="RefSeq" id="WP_133603301.1">
    <property type="nucleotide sequence ID" value="NZ_JAUFPJ010000006.1"/>
</dbReference>
<evidence type="ECO:0000313" key="14">
    <source>
        <dbReference type="Proteomes" id="UP000295357"/>
    </source>
</evidence>
<dbReference type="AlphaFoldDB" id="A0A4R6N8H0"/>
<keyword evidence="9" id="KW-0472">Membrane</keyword>
<dbReference type="PANTHER" id="PTHR34501">
    <property type="entry name" value="PROTEIN YDDL-RELATED"/>
    <property type="match status" value="1"/>
</dbReference>
<evidence type="ECO:0000256" key="5">
    <source>
        <dbReference type="ARBA" id="ARBA00022692"/>
    </source>
</evidence>
<dbReference type="Pfam" id="PF13609">
    <property type="entry name" value="Porin_4"/>
    <property type="match status" value="1"/>
</dbReference>
<dbReference type="GO" id="GO:0046930">
    <property type="term" value="C:pore complex"/>
    <property type="evidence" value="ECO:0007669"/>
    <property type="project" value="UniProtKB-KW"/>
</dbReference>
<keyword evidence="4" id="KW-1134">Transmembrane beta strand</keyword>
<dbReference type="InterPro" id="IPR050298">
    <property type="entry name" value="Gram-neg_bact_OMP"/>
</dbReference>
<evidence type="ECO:0000256" key="2">
    <source>
        <dbReference type="ARBA" id="ARBA00011233"/>
    </source>
</evidence>
<keyword evidence="8" id="KW-0626">Porin</keyword>
<name>A0A4R6N8H0_9BURK</name>
<feature type="domain" description="Porin" evidence="12">
    <location>
        <begin position="8"/>
        <end position="330"/>
    </location>
</feature>
<organism evidence="13 14">
    <name type="scientific">Roseateles asaccharophilus</name>
    <dbReference type="NCBI Taxonomy" id="582607"/>
    <lineage>
        <taxon>Bacteria</taxon>
        <taxon>Pseudomonadati</taxon>
        <taxon>Pseudomonadota</taxon>
        <taxon>Betaproteobacteria</taxon>
        <taxon>Burkholderiales</taxon>
        <taxon>Sphaerotilaceae</taxon>
        <taxon>Roseateles</taxon>
    </lineage>
</organism>
<dbReference type="GO" id="GO:0006811">
    <property type="term" value="P:monoatomic ion transport"/>
    <property type="evidence" value="ECO:0007669"/>
    <property type="project" value="UniProtKB-KW"/>
</dbReference>
<evidence type="ECO:0000256" key="3">
    <source>
        <dbReference type="ARBA" id="ARBA00022448"/>
    </source>
</evidence>
<sequence>MMKYKTIALSALALAASSAAMAQSTSNGSGGSHITLYGVADANVQLLDGASTSTRVQSGGLNGSRFGLRGVEDLGGGLRAFFTLESGINLDSGSQSNDAFWGRQAFVGLSTPYGKVSLGRQYGSLYSLSSDFSQFSNNSFGASTALIGGFKGYEPVRGGDGSATSNGGPTRINNSIKFESQNYSGFSAGALWGMGEVAGDTKGNRVADIYGRYTHGGFDAQISFVDDKANTLGLKTRTVAGAASYAFGPYKVNGGVISVDDRSATNADGDGYWLGASYTLGQHTFKTQYVESKNKHVLNEGKSQAFGLGYQYDLSKRTALYSSLTRFNNDVGSYVPRAAGGIPAGLINGGERDLTEFVTGIRHSF</sequence>
<comment type="caution">
    <text evidence="13">The sequence shown here is derived from an EMBL/GenBank/DDBJ whole genome shotgun (WGS) entry which is preliminary data.</text>
</comment>
<keyword evidence="3" id="KW-0813">Transport</keyword>
<evidence type="ECO:0000256" key="4">
    <source>
        <dbReference type="ARBA" id="ARBA00022452"/>
    </source>
</evidence>
<evidence type="ECO:0000256" key="8">
    <source>
        <dbReference type="ARBA" id="ARBA00023114"/>
    </source>
</evidence>
<accession>A0A4R6N8H0</accession>
<keyword evidence="14" id="KW-1185">Reference proteome</keyword>
<keyword evidence="7" id="KW-0406">Ion transport</keyword>
<comment type="subunit">
    <text evidence="2">Homotrimer.</text>
</comment>
<dbReference type="PANTHER" id="PTHR34501:SF9">
    <property type="entry name" value="MAJOR OUTER MEMBRANE PROTEIN P.IA"/>
    <property type="match status" value="1"/>
</dbReference>
<dbReference type="EMBL" id="SNXE01000003">
    <property type="protein sequence ID" value="TDP11404.1"/>
    <property type="molecule type" value="Genomic_DNA"/>
</dbReference>
<keyword evidence="6 11" id="KW-0732">Signal</keyword>
<dbReference type="InterPro" id="IPR033900">
    <property type="entry name" value="Gram_neg_porin_domain"/>
</dbReference>
<keyword evidence="5" id="KW-0812">Transmembrane</keyword>
<dbReference type="CDD" id="cd00342">
    <property type="entry name" value="gram_neg_porins"/>
    <property type="match status" value="1"/>
</dbReference>
<evidence type="ECO:0000256" key="10">
    <source>
        <dbReference type="ARBA" id="ARBA00023237"/>
    </source>
</evidence>
<evidence type="ECO:0000313" key="13">
    <source>
        <dbReference type="EMBL" id="TDP11404.1"/>
    </source>
</evidence>
<dbReference type="SUPFAM" id="SSF56935">
    <property type="entry name" value="Porins"/>
    <property type="match status" value="1"/>
</dbReference>
<evidence type="ECO:0000256" key="7">
    <source>
        <dbReference type="ARBA" id="ARBA00023065"/>
    </source>
</evidence>
<evidence type="ECO:0000259" key="12">
    <source>
        <dbReference type="Pfam" id="PF13609"/>
    </source>
</evidence>
<dbReference type="OrthoDB" id="8951346at2"/>
<protein>
    <submittedName>
        <fullName evidence="13">Putative porin</fullName>
    </submittedName>
</protein>
<evidence type="ECO:0000256" key="1">
    <source>
        <dbReference type="ARBA" id="ARBA00004571"/>
    </source>
</evidence>
<evidence type="ECO:0000256" key="9">
    <source>
        <dbReference type="ARBA" id="ARBA00023136"/>
    </source>
</evidence>
<feature type="signal peptide" evidence="11">
    <location>
        <begin position="1"/>
        <end position="22"/>
    </location>
</feature>
<dbReference type="GO" id="GO:0009279">
    <property type="term" value="C:cell outer membrane"/>
    <property type="evidence" value="ECO:0007669"/>
    <property type="project" value="UniProtKB-SubCell"/>
</dbReference>
<comment type="subcellular location">
    <subcellularLocation>
        <location evidence="1">Cell outer membrane</location>
        <topology evidence="1">Multi-pass membrane protein</topology>
    </subcellularLocation>
</comment>
<dbReference type="Gene3D" id="2.40.160.10">
    <property type="entry name" value="Porin"/>
    <property type="match status" value="1"/>
</dbReference>
<dbReference type="Proteomes" id="UP000295357">
    <property type="component" value="Unassembled WGS sequence"/>
</dbReference>